<dbReference type="OrthoDB" id="2015333at2759"/>
<protein>
    <recommendedName>
        <fullName evidence="5">C2 domain-containing protein</fullName>
    </recommendedName>
</protein>
<comment type="caution">
    <text evidence="3">The sequence shown here is derived from an EMBL/GenBank/DDBJ whole genome shotgun (WGS) entry which is preliminary data.</text>
</comment>
<dbReference type="Pfam" id="PF00168">
    <property type="entry name" value="C2"/>
    <property type="match status" value="1"/>
</dbReference>
<feature type="domain" description="MHD1" evidence="2">
    <location>
        <begin position="662"/>
        <end position="779"/>
    </location>
</feature>
<dbReference type="InterPro" id="IPR035892">
    <property type="entry name" value="C2_domain_sf"/>
</dbReference>
<reference evidence="3 4" key="1">
    <citation type="submission" date="2016-08" db="EMBL/GenBank/DDBJ databases">
        <title>A Parts List for Fungal Cellulosomes Revealed by Comparative Genomics.</title>
        <authorList>
            <consortium name="DOE Joint Genome Institute"/>
            <person name="Haitjema C.H."/>
            <person name="Gilmore S.P."/>
            <person name="Henske J.K."/>
            <person name="Solomon K.V."/>
            <person name="De Groot R."/>
            <person name="Kuo A."/>
            <person name="Mondo S.J."/>
            <person name="Salamov A.A."/>
            <person name="Labutti K."/>
            <person name="Zhao Z."/>
            <person name="Chiniquy J."/>
            <person name="Barry K."/>
            <person name="Brewer H.M."/>
            <person name="Purvine S.O."/>
            <person name="Wright A.T."/>
            <person name="Boxma B."/>
            <person name="Van Alen T."/>
            <person name="Hackstein J.H."/>
            <person name="Baker S.E."/>
            <person name="Grigoriev I.V."/>
            <person name="O'Malley M.A."/>
        </authorList>
    </citation>
    <scope>NUCLEOTIDE SEQUENCE [LARGE SCALE GENOMIC DNA]</scope>
    <source>
        <strain evidence="3 4">S4</strain>
    </source>
</reference>
<dbReference type="Gene3D" id="1.10.357.50">
    <property type="match status" value="1"/>
</dbReference>
<feature type="domain" description="C2" evidence="1">
    <location>
        <begin position="240"/>
        <end position="373"/>
    </location>
</feature>
<dbReference type="SMART" id="SM00239">
    <property type="entry name" value="C2"/>
    <property type="match status" value="1"/>
</dbReference>
<evidence type="ECO:0000259" key="1">
    <source>
        <dbReference type="PROSITE" id="PS50004"/>
    </source>
</evidence>
<keyword evidence="4" id="KW-1185">Reference proteome</keyword>
<dbReference type="SUPFAM" id="SSF49562">
    <property type="entry name" value="C2 domain (Calcium/lipid-binding domain, CaLB)"/>
    <property type="match status" value="1"/>
</dbReference>
<dbReference type="InterPro" id="IPR000008">
    <property type="entry name" value="C2_dom"/>
</dbReference>
<gene>
    <name evidence="3" type="ORF">BCR32DRAFT_248910</name>
</gene>
<proteinExistence type="predicted"/>
<dbReference type="PANTHER" id="PTHR47263:SF1">
    <property type="entry name" value="C2 DOMAIN PROTEIN (AFU_ORTHOLOGUE AFUA_7G02350)"/>
    <property type="match status" value="1"/>
</dbReference>
<dbReference type="PROSITE" id="PS50004">
    <property type="entry name" value="C2"/>
    <property type="match status" value="1"/>
</dbReference>
<evidence type="ECO:0008006" key="5">
    <source>
        <dbReference type="Google" id="ProtNLM"/>
    </source>
</evidence>
<accession>A0A1Y1WRQ3</accession>
<name>A0A1Y1WRQ3_9FUNG</name>
<reference evidence="3 4" key="2">
    <citation type="submission" date="2016-08" db="EMBL/GenBank/DDBJ databases">
        <title>Pervasive Adenine N6-methylation of Active Genes in Fungi.</title>
        <authorList>
            <consortium name="DOE Joint Genome Institute"/>
            <person name="Mondo S.J."/>
            <person name="Dannebaum R.O."/>
            <person name="Kuo R.C."/>
            <person name="Labutti K."/>
            <person name="Haridas S."/>
            <person name="Kuo A."/>
            <person name="Salamov A."/>
            <person name="Ahrendt S.R."/>
            <person name="Lipzen A."/>
            <person name="Sullivan W."/>
            <person name="Andreopoulos W.B."/>
            <person name="Clum A."/>
            <person name="Lindquist E."/>
            <person name="Daum C."/>
            <person name="Ramamoorthy G.K."/>
            <person name="Gryganskyi A."/>
            <person name="Culley D."/>
            <person name="Magnuson J.K."/>
            <person name="James T.Y."/>
            <person name="O'Malley M.A."/>
            <person name="Stajich J.E."/>
            <person name="Spatafora J.W."/>
            <person name="Visel A."/>
            <person name="Grigoriev I.V."/>
        </authorList>
    </citation>
    <scope>NUCLEOTIDE SEQUENCE [LARGE SCALE GENOMIC DNA]</scope>
    <source>
        <strain evidence="3 4">S4</strain>
    </source>
</reference>
<organism evidence="3 4">
    <name type="scientific">Anaeromyces robustus</name>
    <dbReference type="NCBI Taxonomy" id="1754192"/>
    <lineage>
        <taxon>Eukaryota</taxon>
        <taxon>Fungi</taxon>
        <taxon>Fungi incertae sedis</taxon>
        <taxon>Chytridiomycota</taxon>
        <taxon>Chytridiomycota incertae sedis</taxon>
        <taxon>Neocallimastigomycetes</taxon>
        <taxon>Neocallimastigales</taxon>
        <taxon>Neocallimastigaceae</taxon>
        <taxon>Anaeromyces</taxon>
    </lineage>
</organism>
<evidence type="ECO:0000259" key="2">
    <source>
        <dbReference type="PROSITE" id="PS51258"/>
    </source>
</evidence>
<dbReference type="Gene3D" id="2.60.40.150">
    <property type="entry name" value="C2 domain"/>
    <property type="match status" value="1"/>
</dbReference>
<sequence>MSSSDISVSDDSFTEENILPDNIYLYILLAILYLPSSRNTYLKQKIQDHEMDVSYQLKPLINNLNNTSTIITRDRSMETKPSVLTKNNVSFIGNTSIISENGLNEPSQMGSPYSFEDILKDDDKERIDMVYENPIVTNPGVINNYSLDLNLTKKDILELIKYFFSVYTLNKEEATELKRKIKNYSTEGLVKDIEYYINLVEKDSGFIKNDNFSSIEKYNLWKSNELNEANQLQKFYSYYLDNKSKMNQGNPKNSKLIHLRILEAKNLKAKNDNNFSNPYFIVEVGGKEFESQVIFKNINPSWDFSTVIFLKETDTVKITLWSRTITDESKLGLVDKSIQMFRSSKDKFLGQVILTYAEIARYFNYKNVLDQWYVLQKRSSKSHVSGELRVSFQFIDEKSLSISHSMFTFIPTKPNICCQYLIETVIKKELQCAKENNTRFMGFSKNAETLFKSCTILWRINKLFVISKILNILLDEYISNNIDAETLYNSVLIDLKENENVISPKENKRSINQSLQRLHSYLSRHLTTFNDHFFNTENGTDLDKTLHLLQFLYRCKFSDCYNEDPNSSYQYSQELIKKGIVARYHSIYASLNPEDPKLLRIIQLIPIIKDEISLYMEKFPRQEKKLSIIHSSVEYFINQINDDISEFKVNPNILKEDLNCSFELIDELVDLRNKCSEVGDGFKYMLNVDDYLIICVQEWLRLTNIKANEWINNSIKLDDFKPQMNDYISSSVIDVFTYCNQIFNFFINISWPDKKNLKNCLIHLVMIINKSLTVYLDGMRSTLIDELIQVRRKNFRKEKIKYINNNRKSFLQRAFSTRKQKIEDKNKEADKRMNSMVFEEESALLVNSSKVCICLNNIYRCKEELEALYERIEKVYEECGGVDETFYVAKNSIKSKISNESNELSLNTKNSNEQISVISSNEVVLRDKSNEEQVIANDSSTVSSLQSPPSISNQQIVLRNKPSNEQNEQVVLDSPSIGQQQLVLRNKTSNEQNEQVVLDSPSIDQQQLVLRNKVSDEQVVASSPSNQLVLKNKTSNDKYYKTKVKIENKYKNVFENKNDDYIIQPVQYINEKIESPFLNDFFITFSVMGTKNTLQNSAHTKPTKKYISTELEDELNTFYLELPKSNCTLDICIWHGNESSGYNIYEKTCIVINRDDFVGQPMKEISIKFSDHSQLLINIKLENDFIDFYNKQINSIIDSLIIELQRIIVRNMGGDICYSIGCILQKFESVHDIVKTRVLNSEKLNSYAEPLVNYLQYNLNIFFDKLCNELDPINNIIYYIWLETLAIIEYYAIAELEYKPKTSNIEHISCYNYLDQTKLHLNTDMEYTISNPGRVFMGKLNERQNKYLTFIIEALKELFNCGDSGIPNEKLEQKEFKEVKSILGHYGCDNRKLKVIYNHNVERSFSLYDNIWILNLLTAKGSNRFIRVKLYEMKVKLEKMMHGVGKKYESSISVHENHKRITSSIMNQKVPTDMPLYDECDNELDSNVSSNYSSTLMSNNGSVLNSTTFNRASLNRNRNSLINNRTSLINNRNENKILSNIKNDENIANNTISQTNTLTSEETYNNSEMKGRFIKYNNYNNNNNNYRNSYGNGIGFGINRNSRMMMMNSANSSRNLLMFNRNSSRNLIMMNNLNSSNKKLMIMNTSSRNSYRNLIMNTNNTNNTNNNSFSNSNKNLMMMKNSNSNRNLMMMNSNSNRNLMMFSQASSSRNLKINKANRNSMLNINGNNIEFKGMKSNICLKKNSNNIRQYEEYEYGYGYGCGDMDNNIGNIGNEEDGIVITYRNSFYLSNTTLNENINNKDFIKDVIENVEINRMNNLDRLLKNKINSNTNSNTNSLFKLNNDSPNILDSHQTLVNSQKNSSILNNNNNNINKVDNSELNDTKINNNNALIKNVNNQKMVPYIINNNQDKKVI</sequence>
<dbReference type="STRING" id="1754192.A0A1Y1WRQ3"/>
<evidence type="ECO:0000313" key="4">
    <source>
        <dbReference type="Proteomes" id="UP000193944"/>
    </source>
</evidence>
<dbReference type="InterPro" id="IPR052811">
    <property type="entry name" value="Glucose_resp_signaling"/>
</dbReference>
<evidence type="ECO:0000313" key="3">
    <source>
        <dbReference type="EMBL" id="ORX76219.1"/>
    </source>
</evidence>
<dbReference type="PANTHER" id="PTHR47263">
    <property type="entry name" value="ADENYLATE CYCLASE ACTIVATION PROTEIN GIT1"/>
    <property type="match status" value="1"/>
</dbReference>
<dbReference type="PROSITE" id="PS51258">
    <property type="entry name" value="MHD1"/>
    <property type="match status" value="1"/>
</dbReference>
<dbReference type="Proteomes" id="UP000193944">
    <property type="component" value="Unassembled WGS sequence"/>
</dbReference>
<dbReference type="InterPro" id="IPR014770">
    <property type="entry name" value="Munc13_1"/>
</dbReference>
<dbReference type="EMBL" id="MCFG01000311">
    <property type="protein sequence ID" value="ORX76219.1"/>
    <property type="molecule type" value="Genomic_DNA"/>
</dbReference>